<evidence type="ECO:0000313" key="2">
    <source>
        <dbReference type="Proteomes" id="UP001500751"/>
    </source>
</evidence>
<dbReference type="Proteomes" id="UP001500751">
    <property type="component" value="Unassembled WGS sequence"/>
</dbReference>
<reference evidence="1 2" key="1">
    <citation type="journal article" date="2019" name="Int. J. Syst. Evol. Microbiol.">
        <title>The Global Catalogue of Microorganisms (GCM) 10K type strain sequencing project: providing services to taxonomists for standard genome sequencing and annotation.</title>
        <authorList>
            <consortium name="The Broad Institute Genomics Platform"/>
            <consortium name="The Broad Institute Genome Sequencing Center for Infectious Disease"/>
            <person name="Wu L."/>
            <person name="Ma J."/>
        </authorList>
    </citation>
    <scope>NUCLEOTIDE SEQUENCE [LARGE SCALE GENOMIC DNA]</scope>
    <source>
        <strain evidence="1 2">JCM 16014</strain>
    </source>
</reference>
<accession>A0ABN2TV52</accession>
<protein>
    <submittedName>
        <fullName evidence="1">DUF4235 domain-containing protein</fullName>
    </submittedName>
</protein>
<name>A0ABN2TV52_9ACTN</name>
<dbReference type="Pfam" id="PF14019">
    <property type="entry name" value="DUF4235"/>
    <property type="match status" value="1"/>
</dbReference>
<keyword evidence="2" id="KW-1185">Reference proteome</keyword>
<dbReference type="RefSeq" id="WP_344665057.1">
    <property type="nucleotide sequence ID" value="NZ_BAAAQN010000007.1"/>
</dbReference>
<evidence type="ECO:0000313" key="1">
    <source>
        <dbReference type="EMBL" id="GAA2021479.1"/>
    </source>
</evidence>
<gene>
    <name evidence="1" type="ORF">GCM10009839_18180</name>
</gene>
<sequence length="87" mass="9342">MKPRTAKIVYKPVGFGLSLAAGAVASILTRQIWQALTHRDTLPEVDDADTSWSDLLLSTGLEAAIFAVAKTSAQRLKLEGMKRAVSS</sequence>
<comment type="caution">
    <text evidence="1">The sequence shown here is derived from an EMBL/GenBank/DDBJ whole genome shotgun (WGS) entry which is preliminary data.</text>
</comment>
<dbReference type="EMBL" id="BAAAQN010000007">
    <property type="protein sequence ID" value="GAA2021479.1"/>
    <property type="molecule type" value="Genomic_DNA"/>
</dbReference>
<organism evidence="1 2">
    <name type="scientific">Catenulispora yoronensis</name>
    <dbReference type="NCBI Taxonomy" id="450799"/>
    <lineage>
        <taxon>Bacteria</taxon>
        <taxon>Bacillati</taxon>
        <taxon>Actinomycetota</taxon>
        <taxon>Actinomycetes</taxon>
        <taxon>Catenulisporales</taxon>
        <taxon>Catenulisporaceae</taxon>
        <taxon>Catenulispora</taxon>
    </lineage>
</organism>
<dbReference type="InterPro" id="IPR025329">
    <property type="entry name" value="DUF4235"/>
</dbReference>
<proteinExistence type="predicted"/>